<dbReference type="Proteomes" id="UP000197024">
    <property type="component" value="Chromosome"/>
</dbReference>
<reference evidence="1 2" key="2">
    <citation type="submission" date="2017-06" db="EMBL/GenBank/DDBJ databases">
        <authorList>
            <person name="Kim H.J."/>
            <person name="Triplett B.A."/>
        </authorList>
    </citation>
    <scope>NUCLEOTIDE SEQUENCE [LARGE SCALE GENOMIC DNA]</scope>
    <source>
        <strain evidence="1 2">BZC3</strain>
    </source>
</reference>
<reference evidence="1 2" key="1">
    <citation type="submission" date="2017-06" db="EMBL/GenBank/DDBJ databases">
        <title>Biodegradation of gentamicin by bacterial consortia AMQD4 in synthetic medium and raw gentamicin sewage.</title>
        <authorList>
            <person name="Chang H."/>
            <person name="Feng Y."/>
            <person name="Li Z."/>
            <person name="Xue J."/>
            <person name="Cheng D."/>
        </authorList>
    </citation>
    <scope>NUCLEOTIDE SEQUENCE [LARGE SCALE GENOMIC DNA]</scope>
    <source>
        <strain evidence="1 2">BZC3</strain>
    </source>
</reference>
<proteinExistence type="predicted"/>
<evidence type="ECO:0000313" key="2">
    <source>
        <dbReference type="Proteomes" id="UP000197024"/>
    </source>
</evidence>
<dbReference type="Gene3D" id="1.20.910.10">
    <property type="entry name" value="Heme oxygenase-like"/>
    <property type="match status" value="1"/>
</dbReference>
<dbReference type="SUPFAM" id="SSF48613">
    <property type="entry name" value="Heme oxygenase-like"/>
    <property type="match status" value="1"/>
</dbReference>
<organism evidence="1 2">
    <name type="scientific">Brevundimonas diminuta</name>
    <name type="common">Pseudomonas diminuta</name>
    <dbReference type="NCBI Taxonomy" id="293"/>
    <lineage>
        <taxon>Bacteria</taxon>
        <taxon>Pseudomonadati</taxon>
        <taxon>Pseudomonadota</taxon>
        <taxon>Alphaproteobacteria</taxon>
        <taxon>Caulobacterales</taxon>
        <taxon>Caulobacteraceae</taxon>
        <taxon>Brevundimonas</taxon>
    </lineage>
</organism>
<name>A0A1Z3LWA8_BREDI</name>
<dbReference type="Pfam" id="PF14518">
    <property type="entry name" value="Haem_oxygenas_2"/>
    <property type="match status" value="1"/>
</dbReference>
<evidence type="ECO:0000313" key="1">
    <source>
        <dbReference type="EMBL" id="ASD26471.1"/>
    </source>
</evidence>
<dbReference type="RefSeq" id="WP_088410440.1">
    <property type="nucleotide sequence ID" value="NZ_CP021995.1"/>
</dbReference>
<dbReference type="EMBL" id="CP021995">
    <property type="protein sequence ID" value="ASD26471.1"/>
    <property type="molecule type" value="Genomic_DNA"/>
</dbReference>
<dbReference type="InterPro" id="IPR016084">
    <property type="entry name" value="Haem_Oase-like_multi-hlx"/>
</dbReference>
<dbReference type="STRING" id="293.GCA_000988015_02107"/>
<dbReference type="AlphaFoldDB" id="A0A1Z3LWA8"/>
<accession>A0A1Z3LWA8</accession>
<sequence length="246" mass="27520">MHRARERAGDDRLHDAGDCVMAELEAEAAVADCLRKLAVVFADFEQRLEATPLIRKLTRGRFETADYHAFLINLRQQVKDGALWMSRAASNIGEDHLELRSTLMRHAVTEHRDFRLLEADFVAAGGPLADIQSAPKNVGSEALSAWMFHEASKPDPFGLLGAMFIIEGLGSIKARPWGLKVQERLALPDEAVRFLLYHGDNDAEHMKEFEEMLGMVLPDPFIAERIVTTARVTARLYALQIEEIAA</sequence>
<gene>
    <name evidence="1" type="ORF">CD943_05930</name>
</gene>
<protein>
    <submittedName>
        <fullName evidence="1">3-oxoacyl-ACP synthase</fullName>
    </submittedName>
</protein>